<feature type="transmembrane region" description="Helical" evidence="1">
    <location>
        <begin position="117"/>
        <end position="139"/>
    </location>
</feature>
<name>A0A4R6KEW4_9ACTN</name>
<accession>A0A4R6KEW4</accession>
<evidence type="ECO:0000313" key="2">
    <source>
        <dbReference type="EMBL" id="TDO47268.1"/>
    </source>
</evidence>
<protein>
    <submittedName>
        <fullName evidence="2">Uncharacterized protein</fullName>
    </submittedName>
</protein>
<sequence>MAKGRTTALPANTPAGAQLTPTILGIELPGDPIKLGADRTFQINDGYKLFLAGPVVAVVEPSGGEMLLDRSGGSWWSPFATIPGGALILGLLFALAYAESLLRELRKHRARVHVGDLIGMAGVGLVLGFVLTLATWIGGRLLTPISVVLIVVSLSAAAGLLGFAVSARRTPH</sequence>
<dbReference type="AlphaFoldDB" id="A0A4R6KEW4"/>
<organism evidence="2 3">
    <name type="scientific">Kribbella caucasensis</name>
    <dbReference type="NCBI Taxonomy" id="2512215"/>
    <lineage>
        <taxon>Bacteria</taxon>
        <taxon>Bacillati</taxon>
        <taxon>Actinomycetota</taxon>
        <taxon>Actinomycetes</taxon>
        <taxon>Propionibacteriales</taxon>
        <taxon>Kribbellaceae</taxon>
        <taxon>Kribbella</taxon>
    </lineage>
</organism>
<dbReference type="Proteomes" id="UP000295388">
    <property type="component" value="Unassembled WGS sequence"/>
</dbReference>
<dbReference type="EMBL" id="SNWQ01000009">
    <property type="protein sequence ID" value="TDO47268.1"/>
    <property type="molecule type" value="Genomic_DNA"/>
</dbReference>
<reference evidence="2 3" key="1">
    <citation type="submission" date="2019-03" db="EMBL/GenBank/DDBJ databases">
        <title>Genomic Encyclopedia of Type Strains, Phase III (KMG-III): the genomes of soil and plant-associated and newly described type strains.</title>
        <authorList>
            <person name="Whitman W."/>
        </authorList>
    </citation>
    <scope>NUCLEOTIDE SEQUENCE [LARGE SCALE GENOMIC DNA]</scope>
    <source>
        <strain evidence="2 3">VKM Ac-2527</strain>
    </source>
</reference>
<keyword evidence="3" id="KW-1185">Reference proteome</keyword>
<comment type="caution">
    <text evidence="2">The sequence shown here is derived from an EMBL/GenBank/DDBJ whole genome shotgun (WGS) entry which is preliminary data.</text>
</comment>
<keyword evidence="1" id="KW-0472">Membrane</keyword>
<keyword evidence="1" id="KW-1133">Transmembrane helix</keyword>
<evidence type="ECO:0000313" key="3">
    <source>
        <dbReference type="Proteomes" id="UP000295388"/>
    </source>
</evidence>
<gene>
    <name evidence="2" type="ORF">EV643_109161</name>
</gene>
<keyword evidence="1" id="KW-0812">Transmembrane</keyword>
<feature type="transmembrane region" description="Helical" evidence="1">
    <location>
        <begin position="75"/>
        <end position="97"/>
    </location>
</feature>
<evidence type="ECO:0000256" key="1">
    <source>
        <dbReference type="SAM" id="Phobius"/>
    </source>
</evidence>
<proteinExistence type="predicted"/>
<feature type="transmembrane region" description="Helical" evidence="1">
    <location>
        <begin position="145"/>
        <end position="167"/>
    </location>
</feature>